<feature type="domain" description="BIG2" evidence="1">
    <location>
        <begin position="229"/>
        <end position="310"/>
    </location>
</feature>
<feature type="domain" description="BIG2" evidence="1">
    <location>
        <begin position="502"/>
        <end position="583"/>
    </location>
</feature>
<dbReference type="EMBL" id="JAUFQY010000002">
    <property type="protein sequence ID" value="MDN3702557.1"/>
    <property type="molecule type" value="Genomic_DNA"/>
</dbReference>
<keyword evidence="3" id="KW-1185">Reference proteome</keyword>
<dbReference type="RefSeq" id="WP_290334986.1">
    <property type="nucleotide sequence ID" value="NZ_JAUFQY010000002.1"/>
</dbReference>
<dbReference type="InterPro" id="IPR008964">
    <property type="entry name" value="Invasin/intimin_cell_adhesion"/>
</dbReference>
<dbReference type="Pfam" id="PF02368">
    <property type="entry name" value="Big_2"/>
    <property type="match status" value="7"/>
</dbReference>
<feature type="domain" description="BIG2" evidence="1">
    <location>
        <begin position="411"/>
        <end position="492"/>
    </location>
</feature>
<dbReference type="Proteomes" id="UP001223712">
    <property type="component" value="Unassembled WGS sequence"/>
</dbReference>
<dbReference type="SUPFAM" id="SSF49373">
    <property type="entry name" value="Invasin/intimin cell-adhesion fragments"/>
    <property type="match status" value="7"/>
</dbReference>
<gene>
    <name evidence="2" type="ORF">QWY96_19510</name>
</gene>
<evidence type="ECO:0000313" key="3">
    <source>
        <dbReference type="Proteomes" id="UP001223712"/>
    </source>
</evidence>
<dbReference type="SMART" id="SM00635">
    <property type="entry name" value="BID_2"/>
    <property type="match status" value="7"/>
</dbReference>
<feature type="domain" description="BIG2" evidence="1">
    <location>
        <begin position="593"/>
        <end position="675"/>
    </location>
</feature>
<reference evidence="3" key="1">
    <citation type="journal article" date="2019" name="Int. J. Syst. Evol. Microbiol.">
        <title>The Global Catalogue of Microorganisms (GCM) 10K type strain sequencing project: providing services to taxonomists for standard genome sequencing and annotation.</title>
        <authorList>
            <consortium name="The Broad Institute Genomics Platform"/>
            <consortium name="The Broad Institute Genome Sequencing Center for Infectious Disease"/>
            <person name="Wu L."/>
            <person name="Ma J."/>
        </authorList>
    </citation>
    <scope>NUCLEOTIDE SEQUENCE [LARGE SCALE GENOMIC DNA]</scope>
    <source>
        <strain evidence="3">CECT 7226</strain>
    </source>
</reference>
<evidence type="ECO:0000313" key="2">
    <source>
        <dbReference type="EMBL" id="MDN3702557.1"/>
    </source>
</evidence>
<feature type="domain" description="BIG2" evidence="1">
    <location>
        <begin position="138"/>
        <end position="219"/>
    </location>
</feature>
<name>A0ABT8CLE4_9VIBR</name>
<organism evidence="2 3">
    <name type="scientific">Vibrio artabrorum</name>
    <dbReference type="NCBI Taxonomy" id="446374"/>
    <lineage>
        <taxon>Bacteria</taxon>
        <taxon>Pseudomonadati</taxon>
        <taxon>Pseudomonadota</taxon>
        <taxon>Gammaproteobacteria</taxon>
        <taxon>Vibrionales</taxon>
        <taxon>Vibrionaceae</taxon>
        <taxon>Vibrio</taxon>
    </lineage>
</organism>
<dbReference type="Gene3D" id="2.60.40.1080">
    <property type="match status" value="7"/>
</dbReference>
<feature type="domain" description="BIG2" evidence="1">
    <location>
        <begin position="47"/>
        <end position="128"/>
    </location>
</feature>
<protein>
    <submittedName>
        <fullName evidence="2">Ig-like domain-containing protein</fullName>
    </submittedName>
</protein>
<sequence length="1010" mass="106848">MLLYLHQLTNQILTFMNRLTKFTLFFIAIFTIASGCKSEDIFEDNTAVTMIQVTPPITSLAKGNSTQLTATAFYADGRSRDVTETVKWQPADSNIATVTPQGLLIGADAGNTEVTASLGSVSSQDSGSKVDVAVSNAVLTEIHLTPPQVSIPKGTTKQLGAQGLYSDGHSHNLTQSVSWQSTDPNIARVTSHGLLIGADAGNTEVTASLGSVSSQDSGSKVDVAVSNAVLTEILLTPPLVSIPKETTMQISARGLYSDGYSHDLTQSVSWQSADPNIATVTPQGLLTGADGGNTEVTASLGSVSSRDSGSKVDVAISNAVLTEIHLTPPLVSLPKETTKQLSAQGLYSDGHSYDLTQSVSWQPAAPNIATVTPQGLLTGVVAGNTEVTASLGRVSSRDSSSKVNVAISNAVLTEIHLTPAQVSIPKETTKQLRAQGVYSDGSSHDLTQSVSWQSADPNIATVTPQGLLTGVDGGNTEVTASLGNVSSQDSGSTVDVAISNAVLTEIHLTPAQVSIPKGTTMQLTAQGLYSDGHSYDLTQLVSWQPADPNIATVTSQGLLIGVDAGNTEVIASLGSVTSRDSGSTVDVAISNAVLTEIHLTPASTSLIVGSTSQLIAMGTYSDKSQKNITSEVLWQSAQPRIATVTQGGGLVTGVADGTATISAIKGTVVSSNTAGISVQNATITKLSLEIGPNNTLRNFAIGFVGDMSPEFRVMAELSNGNKINVTSSAVISLLNCPNCGSVNKVSDYFKINFLAQGVVNVHAIYHGKYATSNNITVINRIDKLTRENVESTIDLLVQSGNPRGFIFFNEKDLDIGGEVYHRVISLSLTSVLQHDGGNNSATYYDVIMSQTVAGITTLSRAGIYEQLSGDSFDYVRPFRPNYAWFGTLRSIPSPTPESIVLAQNLDKIWGEKVGNDYFKAPDSTTRNWSDANLYCQNRKWELPDKNELIQALRGWNSADIDGKHYWTSTPDITNLGSTDYYAIDDLSTSWTASSKNESKLFSVICVRKNI</sequence>
<comment type="caution">
    <text evidence="2">The sequence shown here is derived from an EMBL/GenBank/DDBJ whole genome shotgun (WGS) entry which is preliminary data.</text>
</comment>
<feature type="domain" description="BIG2" evidence="1">
    <location>
        <begin position="320"/>
        <end position="401"/>
    </location>
</feature>
<proteinExistence type="predicted"/>
<evidence type="ECO:0000259" key="1">
    <source>
        <dbReference type="SMART" id="SM00635"/>
    </source>
</evidence>
<dbReference type="InterPro" id="IPR003343">
    <property type="entry name" value="Big_2"/>
</dbReference>
<accession>A0ABT8CLE4</accession>